<dbReference type="PANTHER" id="PTHR32546">
    <property type="entry name" value="G-PROTEIN COUPLED RECEPTOR 158-RELATED"/>
    <property type="match status" value="1"/>
</dbReference>
<evidence type="ECO:0000256" key="11">
    <source>
        <dbReference type="SAM" id="MobiDB-lite"/>
    </source>
</evidence>
<accession>A0A9N9RH91</accession>
<dbReference type="Pfam" id="PF00003">
    <property type="entry name" value="7tm_3"/>
    <property type="match status" value="1"/>
</dbReference>
<comment type="similarity">
    <text evidence="2">Belongs to the G-protein coupled receptor 3 family.</text>
</comment>
<feature type="transmembrane region" description="Helical" evidence="12">
    <location>
        <begin position="21"/>
        <end position="46"/>
    </location>
</feature>
<keyword evidence="6" id="KW-0297">G-protein coupled receptor</keyword>
<dbReference type="AlphaFoldDB" id="A0A9N9RH91"/>
<feature type="compositionally biased region" description="Polar residues" evidence="11">
    <location>
        <begin position="240"/>
        <end position="249"/>
    </location>
</feature>
<gene>
    <name evidence="14" type="ORF">DIATSA_LOCUS13504</name>
</gene>
<feature type="compositionally biased region" description="Basic and acidic residues" evidence="11">
    <location>
        <begin position="191"/>
        <end position="204"/>
    </location>
</feature>
<sequence length="279" mass="30866">MWGIRLCIMVRKAPSEFNESRFISMAIYNEFLLSVFLNISMLFLQSPANPDLLYIIFFCHTQLTVTLLLCFIFGSKEEFRKICNQLEKLRERCGTGAAVSKRIAAMQDAASLHDRKPPASDSAPLKLNTVFSAVADRLMCTVTPAEESSSSGRDLPFEAPPAYKHKTFSPTKSVEVSNAEQSQTDVTTDSPKTKVQEETKDDKQNGVFKISGEANCSDIRPPEVASRNGFNGKSEKTSELKSSPGSSETVRGVRSGHARTHAIVINLDDKSRFTEEVTV</sequence>
<evidence type="ECO:0000256" key="7">
    <source>
        <dbReference type="ARBA" id="ARBA00023136"/>
    </source>
</evidence>
<keyword evidence="3" id="KW-1003">Cell membrane</keyword>
<evidence type="ECO:0000256" key="2">
    <source>
        <dbReference type="ARBA" id="ARBA00007242"/>
    </source>
</evidence>
<evidence type="ECO:0000256" key="12">
    <source>
        <dbReference type="SAM" id="Phobius"/>
    </source>
</evidence>
<keyword evidence="5 12" id="KW-1133">Transmembrane helix</keyword>
<evidence type="ECO:0000256" key="4">
    <source>
        <dbReference type="ARBA" id="ARBA00022692"/>
    </source>
</evidence>
<evidence type="ECO:0000259" key="13">
    <source>
        <dbReference type="Pfam" id="PF00003"/>
    </source>
</evidence>
<dbReference type="InterPro" id="IPR043458">
    <property type="entry name" value="GPR158/179"/>
</dbReference>
<keyword evidence="10" id="KW-0807">Transducer</keyword>
<feature type="compositionally biased region" description="Polar residues" evidence="11">
    <location>
        <begin position="168"/>
        <end position="190"/>
    </location>
</feature>
<keyword evidence="4 12" id="KW-0812">Transmembrane</keyword>
<dbReference type="GO" id="GO:0004930">
    <property type="term" value="F:G protein-coupled receptor activity"/>
    <property type="evidence" value="ECO:0007669"/>
    <property type="project" value="UniProtKB-KW"/>
</dbReference>
<feature type="region of interest" description="Disordered" evidence="11">
    <location>
        <begin position="145"/>
        <end position="259"/>
    </location>
</feature>
<evidence type="ECO:0000256" key="6">
    <source>
        <dbReference type="ARBA" id="ARBA00023040"/>
    </source>
</evidence>
<evidence type="ECO:0000256" key="1">
    <source>
        <dbReference type="ARBA" id="ARBA00004651"/>
    </source>
</evidence>
<reference evidence="14" key="1">
    <citation type="submission" date="2021-12" db="EMBL/GenBank/DDBJ databases">
        <authorList>
            <person name="King R."/>
        </authorList>
    </citation>
    <scope>NUCLEOTIDE SEQUENCE</scope>
</reference>
<reference evidence="14" key="2">
    <citation type="submission" date="2022-10" db="EMBL/GenBank/DDBJ databases">
        <authorList>
            <consortium name="ENA_rothamsted_submissions"/>
            <consortium name="culmorum"/>
            <person name="King R."/>
        </authorList>
    </citation>
    <scope>NUCLEOTIDE SEQUENCE</scope>
</reference>
<comment type="subcellular location">
    <subcellularLocation>
        <location evidence="1">Cell membrane</location>
        <topology evidence="1">Multi-pass membrane protein</topology>
    </subcellularLocation>
</comment>
<dbReference type="InterPro" id="IPR017978">
    <property type="entry name" value="GPCR_3_C"/>
</dbReference>
<keyword evidence="8" id="KW-0675">Receptor</keyword>
<evidence type="ECO:0000256" key="10">
    <source>
        <dbReference type="ARBA" id="ARBA00023224"/>
    </source>
</evidence>
<evidence type="ECO:0000313" key="15">
    <source>
        <dbReference type="Proteomes" id="UP001153714"/>
    </source>
</evidence>
<evidence type="ECO:0000256" key="9">
    <source>
        <dbReference type="ARBA" id="ARBA00023180"/>
    </source>
</evidence>
<dbReference type="EMBL" id="OU893340">
    <property type="protein sequence ID" value="CAG9796307.1"/>
    <property type="molecule type" value="Genomic_DNA"/>
</dbReference>
<keyword evidence="7 12" id="KW-0472">Membrane</keyword>
<keyword evidence="15" id="KW-1185">Reference proteome</keyword>
<dbReference type="GO" id="GO:0005886">
    <property type="term" value="C:plasma membrane"/>
    <property type="evidence" value="ECO:0007669"/>
    <property type="project" value="UniProtKB-SubCell"/>
</dbReference>
<keyword evidence="9" id="KW-0325">Glycoprotein</keyword>
<dbReference type="PANTHER" id="PTHR32546:SF29">
    <property type="entry name" value="G-PROTEIN COUPLED RECEPTORS FAMILY 3 PROFILE DOMAIN-CONTAINING PROTEIN"/>
    <property type="match status" value="1"/>
</dbReference>
<dbReference type="OrthoDB" id="2129233at2759"/>
<evidence type="ECO:0000256" key="8">
    <source>
        <dbReference type="ARBA" id="ARBA00023170"/>
    </source>
</evidence>
<name>A0A9N9RH91_9NEOP</name>
<feature type="domain" description="G-protein coupled receptors family 3 profile" evidence="13">
    <location>
        <begin position="2"/>
        <end position="76"/>
    </location>
</feature>
<dbReference type="Proteomes" id="UP001153714">
    <property type="component" value="Chromosome 9"/>
</dbReference>
<evidence type="ECO:0000256" key="5">
    <source>
        <dbReference type="ARBA" id="ARBA00022989"/>
    </source>
</evidence>
<organism evidence="14 15">
    <name type="scientific">Diatraea saccharalis</name>
    <name type="common">sugarcane borer</name>
    <dbReference type="NCBI Taxonomy" id="40085"/>
    <lineage>
        <taxon>Eukaryota</taxon>
        <taxon>Metazoa</taxon>
        <taxon>Ecdysozoa</taxon>
        <taxon>Arthropoda</taxon>
        <taxon>Hexapoda</taxon>
        <taxon>Insecta</taxon>
        <taxon>Pterygota</taxon>
        <taxon>Neoptera</taxon>
        <taxon>Endopterygota</taxon>
        <taxon>Lepidoptera</taxon>
        <taxon>Glossata</taxon>
        <taxon>Ditrysia</taxon>
        <taxon>Pyraloidea</taxon>
        <taxon>Crambidae</taxon>
        <taxon>Crambinae</taxon>
        <taxon>Diatraea</taxon>
    </lineage>
</organism>
<proteinExistence type="inferred from homology"/>
<protein>
    <recommendedName>
        <fullName evidence="13">G-protein coupled receptors family 3 profile domain-containing protein</fullName>
    </recommendedName>
</protein>
<evidence type="ECO:0000256" key="3">
    <source>
        <dbReference type="ARBA" id="ARBA00022475"/>
    </source>
</evidence>
<evidence type="ECO:0000313" key="14">
    <source>
        <dbReference type="EMBL" id="CAG9796307.1"/>
    </source>
</evidence>
<feature type="transmembrane region" description="Helical" evidence="12">
    <location>
        <begin position="52"/>
        <end position="74"/>
    </location>
</feature>